<dbReference type="OrthoDB" id="9782855at2"/>
<evidence type="ECO:0000313" key="2">
    <source>
        <dbReference type="Proteomes" id="UP000013063"/>
    </source>
</evidence>
<organism evidence="1 2">
    <name type="scientific">Caulobacter vibrioides OR37</name>
    <dbReference type="NCBI Taxonomy" id="1292034"/>
    <lineage>
        <taxon>Bacteria</taxon>
        <taxon>Pseudomonadati</taxon>
        <taxon>Pseudomonadota</taxon>
        <taxon>Alphaproteobacteria</taxon>
        <taxon>Caulobacterales</taxon>
        <taxon>Caulobacteraceae</taxon>
        <taxon>Caulobacter</taxon>
    </lineage>
</organism>
<dbReference type="InterPro" id="IPR029063">
    <property type="entry name" value="SAM-dependent_MTases_sf"/>
</dbReference>
<dbReference type="AlphaFoldDB" id="R0EKW9"/>
<name>R0EKW9_CAUVI</name>
<keyword evidence="2" id="KW-1185">Reference proteome</keyword>
<dbReference type="EMBL" id="APMP01000006">
    <property type="protein sequence ID" value="ENZ82584.1"/>
    <property type="molecule type" value="Genomic_DNA"/>
</dbReference>
<dbReference type="Gene3D" id="3.40.50.150">
    <property type="entry name" value="Vaccinia Virus protein VP39"/>
    <property type="match status" value="1"/>
</dbReference>
<proteinExistence type="predicted"/>
<dbReference type="FunFam" id="3.40.50.150:FF:000554">
    <property type="entry name" value="Cation-transporting ATPase"/>
    <property type="match status" value="1"/>
</dbReference>
<keyword evidence="1" id="KW-0489">Methyltransferase</keyword>
<dbReference type="eggNOG" id="COG2230">
    <property type="taxonomic scope" value="Bacteria"/>
</dbReference>
<protein>
    <submittedName>
        <fullName evidence="1">Methyltransferase, cyclopropane fatty acid synthase</fullName>
    </submittedName>
</protein>
<dbReference type="PATRIC" id="fig|1292034.3.peg.1505"/>
<dbReference type="GO" id="GO:0032259">
    <property type="term" value="P:methylation"/>
    <property type="evidence" value="ECO:0007669"/>
    <property type="project" value="UniProtKB-KW"/>
</dbReference>
<reference evidence="1 2" key="1">
    <citation type="journal article" date="2013" name="Genome Announc.">
        <title>Draft Genome Sequence for Caulobacter sp. Strain OR37, a Bacterium Tolerant to Heavy Metals.</title>
        <authorList>
            <person name="Utturkar S.M."/>
            <person name="Bollmann A."/>
            <person name="Brzoska R.M."/>
            <person name="Klingeman D.M."/>
            <person name="Epstein S.E."/>
            <person name="Palumbo A.V."/>
            <person name="Brown S.D."/>
        </authorList>
    </citation>
    <scope>NUCLEOTIDE SEQUENCE [LARGE SCALE GENOMIC DNA]</scope>
    <source>
        <strain evidence="1 2">OR37</strain>
    </source>
</reference>
<dbReference type="Pfam" id="PF02353">
    <property type="entry name" value="CMAS"/>
    <property type="match status" value="1"/>
</dbReference>
<dbReference type="CDD" id="cd02440">
    <property type="entry name" value="AdoMet_MTases"/>
    <property type="match status" value="1"/>
</dbReference>
<dbReference type="SUPFAM" id="SSF53335">
    <property type="entry name" value="S-adenosyl-L-methionine-dependent methyltransferases"/>
    <property type="match status" value="1"/>
</dbReference>
<dbReference type="RefSeq" id="WP_004617719.1">
    <property type="nucleotide sequence ID" value="NZ_APMP01000006.1"/>
</dbReference>
<gene>
    <name evidence="1" type="ORF">OR37_01521</name>
</gene>
<dbReference type="GO" id="GO:0008168">
    <property type="term" value="F:methyltransferase activity"/>
    <property type="evidence" value="ECO:0007669"/>
    <property type="project" value="UniProtKB-KW"/>
</dbReference>
<sequence length="344" mass="38425" precursor="true">MSTVAAVINAFEGAPLPDALRRAAVSFLVEGARRGLQGSAAEIDAEFAREMARRPIAEHTKAANDQHYELPDAFFERVLGPRLKYSSCLYPRGDETLAQAEIAALSATCAHADLEDGQAILELGCGWGSLSLWMAAHYPNARITSVSNSASQRAFIEGRAAALGLSNLTIVTADMNDFAPSQRFDRVVSVEMFEHMANWRELLTRVHGWLKPEGALFIHVFSHRTTPYRFDVNDPADWIAQHFFTGGVMPSHGLIRQFDDLFTVEADWVWNGSHYAKTAEDWLANFDRHAEEIGQVMREVYGKDAKLWTRRWRLFFLSTAGLFGHAGGEEWGVSHYRLRPAAKA</sequence>
<comment type="caution">
    <text evidence="1">The sequence shown here is derived from an EMBL/GenBank/DDBJ whole genome shotgun (WGS) entry which is preliminary data.</text>
</comment>
<dbReference type="STRING" id="1292034.OR37_01521"/>
<dbReference type="PANTHER" id="PTHR43832:SF1">
    <property type="entry name" value="S-ADENOSYL-L-METHIONINE-DEPENDENT METHYLTRANSFERASES SUPERFAMILY PROTEIN"/>
    <property type="match status" value="1"/>
</dbReference>
<dbReference type="PANTHER" id="PTHR43832">
    <property type="match status" value="1"/>
</dbReference>
<keyword evidence="1" id="KW-0808">Transferase</keyword>
<accession>R0EKW9</accession>
<evidence type="ECO:0000313" key="1">
    <source>
        <dbReference type="EMBL" id="ENZ82584.1"/>
    </source>
</evidence>
<dbReference type="Proteomes" id="UP000013063">
    <property type="component" value="Unassembled WGS sequence"/>
</dbReference>